<dbReference type="AlphaFoldDB" id="A0AAW7M6L3"/>
<keyword evidence="1" id="KW-0812">Transmembrane</keyword>
<evidence type="ECO:0008006" key="4">
    <source>
        <dbReference type="Google" id="ProtNLM"/>
    </source>
</evidence>
<dbReference type="RefSeq" id="WP_301122132.1">
    <property type="nucleotide sequence ID" value="NZ_JAUHPX010000015.1"/>
</dbReference>
<feature type="non-terminal residue" evidence="2">
    <location>
        <position position="1"/>
    </location>
</feature>
<comment type="caution">
    <text evidence="2">The sequence shown here is derived from an EMBL/GenBank/DDBJ whole genome shotgun (WGS) entry which is preliminary data.</text>
</comment>
<sequence length="478" mass="49669">GGVAVGAHLRADGVAEGLVVRAHRRRTRRTLASAAASVAALAMAGVVAVELLRPPADPAGPVHRDDVPSIDRAVNLAAAGLLECGVEPTELPDQGVTIADDADRDAHPDVEVALFAQYTSGGSEAAERLEPDGSVPLDPDAGLAFAATVDWDGEVAPADSGVSTAAALLDGSGAVVALHDGVTVRGDLLPVIDRTRAVEGAISPYVCGEEALAEGEYSAVVVVQVWQGDPTNVIATYVNPGLGDRVTVRVEDTGTDLELAADDEVRRLQADFARRVEASGQLLLESQSGSRAPVLLGEGWSRGTASCLRAASAPDLGSLKVFGSLGVNMADKRFGTVEILEGAEAGVWPGIWWPRISEWSFGFADGLRSPTILLYDSSGALVAVYESNSTINDPTDADGGEWWTEVGFQDPGCAVPSELPTEPGRYTPVFVYDLTETSPGYAADGWFLLPPFEYDGDPASLESGLSVDTAASGLLVIL</sequence>
<evidence type="ECO:0000313" key="2">
    <source>
        <dbReference type="EMBL" id="MDN4489203.1"/>
    </source>
</evidence>
<feature type="transmembrane region" description="Helical" evidence="1">
    <location>
        <begin position="31"/>
        <end position="52"/>
    </location>
</feature>
<name>A0AAW7M6L3_9MICO</name>
<dbReference type="EMBL" id="JAUHPX010000015">
    <property type="protein sequence ID" value="MDN4489203.1"/>
    <property type="molecule type" value="Genomic_DNA"/>
</dbReference>
<keyword evidence="1" id="KW-0472">Membrane</keyword>
<accession>A0AAW7M6L3</accession>
<keyword evidence="3" id="KW-1185">Reference proteome</keyword>
<gene>
    <name evidence="2" type="ORF">QQX10_13610</name>
</gene>
<keyword evidence="1" id="KW-1133">Transmembrane helix</keyword>
<reference evidence="2" key="1">
    <citation type="submission" date="2023-06" db="EMBL/GenBank/DDBJ databases">
        <title>Sysu t00039.</title>
        <authorList>
            <person name="Gao L."/>
            <person name="Fang B.-Z."/>
            <person name="Li W.-J."/>
        </authorList>
    </citation>
    <scope>NUCLEOTIDE SEQUENCE</scope>
    <source>
        <strain evidence="2">SYSU T00039</strain>
    </source>
</reference>
<evidence type="ECO:0000313" key="3">
    <source>
        <dbReference type="Proteomes" id="UP001172737"/>
    </source>
</evidence>
<protein>
    <recommendedName>
        <fullName evidence="4">PASTA domain-containing protein</fullName>
    </recommendedName>
</protein>
<proteinExistence type="predicted"/>
<organism evidence="2 3">
    <name type="scientific">Demequina lignilytica</name>
    <dbReference type="NCBI Taxonomy" id="3051663"/>
    <lineage>
        <taxon>Bacteria</taxon>
        <taxon>Bacillati</taxon>
        <taxon>Actinomycetota</taxon>
        <taxon>Actinomycetes</taxon>
        <taxon>Micrococcales</taxon>
        <taxon>Demequinaceae</taxon>
        <taxon>Demequina</taxon>
    </lineage>
</organism>
<dbReference type="Proteomes" id="UP001172737">
    <property type="component" value="Unassembled WGS sequence"/>
</dbReference>
<evidence type="ECO:0000256" key="1">
    <source>
        <dbReference type="SAM" id="Phobius"/>
    </source>
</evidence>